<comment type="subunit">
    <text evidence="4 8">Homotetramer.</text>
</comment>
<evidence type="ECO:0000256" key="4">
    <source>
        <dbReference type="ARBA" id="ARBA00011881"/>
    </source>
</evidence>
<evidence type="ECO:0000256" key="2">
    <source>
        <dbReference type="ARBA" id="ARBA00002704"/>
    </source>
</evidence>
<dbReference type="EC" id="3.5.2.17" evidence="8"/>
<dbReference type="OrthoDB" id="9792386at2"/>
<dbReference type="GO" id="GO:0033971">
    <property type="term" value="F:hydroxyisourate hydrolase activity"/>
    <property type="evidence" value="ECO:0007669"/>
    <property type="project" value="UniProtKB-EC"/>
</dbReference>
<dbReference type="PRINTS" id="PR00189">
    <property type="entry name" value="TRNSTHYRETIN"/>
</dbReference>
<evidence type="ECO:0000256" key="7">
    <source>
        <dbReference type="PIRSR" id="PIRSR600895-51"/>
    </source>
</evidence>
<keyword evidence="11" id="KW-1185">Reference proteome</keyword>
<dbReference type="PANTHER" id="PTHR10395">
    <property type="entry name" value="URICASE AND TRANSTHYRETIN-RELATED"/>
    <property type="match status" value="1"/>
</dbReference>
<accession>A0A3S4CZ99</accession>
<feature type="binding site" evidence="7">
    <location>
        <position position="6"/>
    </location>
    <ligand>
        <name>substrate</name>
    </ligand>
</feature>
<evidence type="ECO:0000313" key="10">
    <source>
        <dbReference type="EMBL" id="VDM90726.1"/>
    </source>
</evidence>
<evidence type="ECO:0000256" key="1">
    <source>
        <dbReference type="ARBA" id="ARBA00001043"/>
    </source>
</evidence>
<dbReference type="Proteomes" id="UP000269998">
    <property type="component" value="Chromosome"/>
</dbReference>
<dbReference type="GO" id="GO:0006144">
    <property type="term" value="P:purine nucleobase metabolic process"/>
    <property type="evidence" value="ECO:0007669"/>
    <property type="project" value="UniProtKB-KW"/>
</dbReference>
<dbReference type="PROSITE" id="PS00768">
    <property type="entry name" value="TRANSTHYRETIN_1"/>
    <property type="match status" value="1"/>
</dbReference>
<comment type="similarity">
    <text evidence="3 8">Belongs to the transthyretin family. 5-hydroxyisourate hydrolase subfamily.</text>
</comment>
<dbReference type="Pfam" id="PF00576">
    <property type="entry name" value="Transthyretin"/>
    <property type="match status" value="1"/>
</dbReference>
<keyword evidence="6 8" id="KW-0378">Hydrolase</keyword>
<dbReference type="KEGG" id="mbai:MB901379_04335"/>
<proteinExistence type="inferred from homology"/>
<dbReference type="EMBL" id="LR130759">
    <property type="protein sequence ID" value="VDM90726.1"/>
    <property type="molecule type" value="Genomic_DNA"/>
</dbReference>
<dbReference type="SUPFAM" id="SSF49472">
    <property type="entry name" value="Transthyretin (synonym: prealbumin)"/>
    <property type="match status" value="1"/>
</dbReference>
<evidence type="ECO:0000313" key="11">
    <source>
        <dbReference type="Proteomes" id="UP000269998"/>
    </source>
</evidence>
<feature type="binding site" evidence="7">
    <location>
        <position position="41"/>
    </location>
    <ligand>
        <name>substrate</name>
    </ligand>
</feature>
<evidence type="ECO:0000259" key="9">
    <source>
        <dbReference type="SMART" id="SM00095"/>
    </source>
</evidence>
<dbReference type="InterPro" id="IPR023418">
    <property type="entry name" value="Thyroxine_BS"/>
</dbReference>
<dbReference type="InterPro" id="IPR000895">
    <property type="entry name" value="Transthyretin/HIU_hydrolase"/>
</dbReference>
<keyword evidence="5 8" id="KW-0659">Purine metabolism</keyword>
<organism evidence="10 11">
    <name type="scientific">Mycobacterium basiliense</name>
    <dbReference type="NCBI Taxonomy" id="2094119"/>
    <lineage>
        <taxon>Bacteria</taxon>
        <taxon>Bacillati</taxon>
        <taxon>Actinomycetota</taxon>
        <taxon>Actinomycetes</taxon>
        <taxon>Mycobacteriales</taxon>
        <taxon>Mycobacteriaceae</taxon>
        <taxon>Mycobacterium</taxon>
    </lineage>
</organism>
<dbReference type="PANTHER" id="PTHR10395:SF7">
    <property type="entry name" value="5-HYDROXYISOURATE HYDROLASE"/>
    <property type="match status" value="1"/>
</dbReference>
<evidence type="ECO:0000256" key="6">
    <source>
        <dbReference type="ARBA" id="ARBA00022801"/>
    </source>
</evidence>
<dbReference type="Gene3D" id="2.60.40.180">
    <property type="entry name" value="Transthyretin/hydroxyisourate hydrolase domain"/>
    <property type="match status" value="1"/>
</dbReference>
<evidence type="ECO:0000256" key="8">
    <source>
        <dbReference type="RuleBase" id="RU361270"/>
    </source>
</evidence>
<name>A0A3S4CZ99_9MYCO</name>
<dbReference type="AlphaFoldDB" id="A0A3S4CZ99"/>
<dbReference type="InterPro" id="IPR036817">
    <property type="entry name" value="Transthyretin/HIU_hydrolase_sf"/>
</dbReference>
<feature type="domain" description="Transthyretin/hydroxyisourate hydrolase" evidence="9">
    <location>
        <begin position="1"/>
        <end position="105"/>
    </location>
</feature>
<dbReference type="InterPro" id="IPR023416">
    <property type="entry name" value="Transthyretin/HIU_hydrolase_d"/>
</dbReference>
<dbReference type="RefSeq" id="WP_158018361.1">
    <property type="nucleotide sequence ID" value="NZ_CBCSKE010000008.1"/>
</dbReference>
<evidence type="ECO:0000256" key="5">
    <source>
        <dbReference type="ARBA" id="ARBA00022631"/>
    </source>
</evidence>
<feature type="binding site" evidence="7">
    <location>
        <position position="103"/>
    </location>
    <ligand>
        <name>substrate</name>
    </ligand>
</feature>
<reference evidence="11" key="1">
    <citation type="submission" date="2018-02" db="EMBL/GenBank/DDBJ databases">
        <authorList>
            <person name="Seth-Smith MB H."/>
            <person name="Seth-Smith H."/>
        </authorList>
    </citation>
    <scope>NUCLEOTIDE SEQUENCE [LARGE SCALE GENOMIC DNA]</scope>
</reference>
<sequence length="106" mass="11210">MSLSTHVLDAVSGRPAAGVAVHLTDGAGTILATGHTDDDGRVRSFGTSLVAGIYRLRFDTGAYFTGRGVVGFYPEVVVAFEVTDADAHYHVPLLLSPYAYSTYRGS</sequence>
<gene>
    <name evidence="10" type="primary">hiuH</name>
    <name evidence="10" type="ORF">MB901379_04335</name>
</gene>
<dbReference type="CDD" id="cd05822">
    <property type="entry name" value="TLP_HIUase"/>
    <property type="match status" value="1"/>
</dbReference>
<comment type="catalytic activity">
    <reaction evidence="1 8">
        <text>5-hydroxyisourate + H2O = 5-hydroxy-2-oxo-4-ureido-2,5-dihydro-1H-imidazole-5-carboxylate + H(+)</text>
        <dbReference type="Rhea" id="RHEA:23736"/>
        <dbReference type="ChEBI" id="CHEBI:15377"/>
        <dbReference type="ChEBI" id="CHEBI:15378"/>
        <dbReference type="ChEBI" id="CHEBI:18072"/>
        <dbReference type="ChEBI" id="CHEBI:58639"/>
        <dbReference type="EC" id="3.5.2.17"/>
    </reaction>
</comment>
<comment type="function">
    <text evidence="2">Catalyzes the hydrolysis of 5-hydroxyisourate (HIU) to 2-oxo-4-hydroxy-4-carboxy-5-ureidoimidazoline (OHCU).</text>
</comment>
<protein>
    <recommendedName>
        <fullName evidence="8">5-hydroxyisourate hydrolase</fullName>
        <shortName evidence="8">HIU hydrolase</shortName>
        <shortName evidence="8">HIUHase</shortName>
        <ecNumber evidence="8">3.5.2.17</ecNumber>
    </recommendedName>
</protein>
<evidence type="ECO:0000256" key="3">
    <source>
        <dbReference type="ARBA" id="ARBA00009850"/>
    </source>
</evidence>
<dbReference type="NCBIfam" id="TIGR02962">
    <property type="entry name" value="hdxy_isourate"/>
    <property type="match status" value="1"/>
</dbReference>
<dbReference type="SMART" id="SM00095">
    <property type="entry name" value="TR_THY"/>
    <property type="match status" value="1"/>
</dbReference>
<dbReference type="InterPro" id="IPR014306">
    <property type="entry name" value="Hydroxyisourate_hydrolase"/>
</dbReference>